<proteinExistence type="predicted"/>
<feature type="domain" description="Mannosylglycerate hydrolase MGH1-like glycoside hydrolase" evidence="1">
    <location>
        <begin position="689"/>
        <end position="854"/>
    </location>
</feature>
<dbReference type="AlphaFoldDB" id="A0A4R8DUX3"/>
<dbReference type="InterPro" id="IPR004888">
    <property type="entry name" value="Glycoside_hydrolase_63"/>
</dbReference>
<gene>
    <name evidence="2" type="ORF">EDB95_2002</name>
</gene>
<dbReference type="SUPFAM" id="SSF48208">
    <property type="entry name" value="Six-hairpin glycosidases"/>
    <property type="match status" value="1"/>
</dbReference>
<dbReference type="GO" id="GO:0004573">
    <property type="term" value="F:Glc3Man9GlcNAc2 oligosaccharide glucosidase activity"/>
    <property type="evidence" value="ECO:0007669"/>
    <property type="project" value="InterPro"/>
</dbReference>
<dbReference type="PANTHER" id="PTHR10412">
    <property type="entry name" value="MANNOSYL-OLIGOSACCHARIDE GLUCOSIDASE"/>
    <property type="match status" value="1"/>
</dbReference>
<protein>
    <recommendedName>
        <fullName evidence="1">Mannosylglycerate hydrolase MGH1-like glycoside hydrolase domain-containing protein</fullName>
    </recommendedName>
</protein>
<dbReference type="Proteomes" id="UP000294498">
    <property type="component" value="Unassembled WGS sequence"/>
</dbReference>
<name>A0A4R8DUX3_9BACT</name>
<evidence type="ECO:0000313" key="2">
    <source>
        <dbReference type="EMBL" id="TDX00971.1"/>
    </source>
</evidence>
<dbReference type="InterPro" id="IPR008928">
    <property type="entry name" value="6-hairpin_glycosidase_sf"/>
</dbReference>
<dbReference type="GO" id="GO:0009311">
    <property type="term" value="P:oligosaccharide metabolic process"/>
    <property type="evidence" value="ECO:0007669"/>
    <property type="project" value="InterPro"/>
</dbReference>
<evidence type="ECO:0000259" key="1">
    <source>
        <dbReference type="Pfam" id="PF22422"/>
    </source>
</evidence>
<evidence type="ECO:0000313" key="3">
    <source>
        <dbReference type="Proteomes" id="UP000294498"/>
    </source>
</evidence>
<organism evidence="2 3">
    <name type="scientific">Dinghuibacter silviterrae</name>
    <dbReference type="NCBI Taxonomy" id="1539049"/>
    <lineage>
        <taxon>Bacteria</taxon>
        <taxon>Pseudomonadati</taxon>
        <taxon>Bacteroidota</taxon>
        <taxon>Chitinophagia</taxon>
        <taxon>Chitinophagales</taxon>
        <taxon>Chitinophagaceae</taxon>
        <taxon>Dinghuibacter</taxon>
    </lineage>
</organism>
<keyword evidence="3" id="KW-1185">Reference proteome</keyword>
<dbReference type="InterPro" id="IPR012341">
    <property type="entry name" value="6hp_glycosidase-like_sf"/>
</dbReference>
<dbReference type="RefSeq" id="WP_211352068.1">
    <property type="nucleotide sequence ID" value="NZ_SODV01000001.1"/>
</dbReference>
<dbReference type="Gene3D" id="1.50.10.10">
    <property type="match status" value="1"/>
</dbReference>
<comment type="caution">
    <text evidence="2">The sequence shown here is derived from an EMBL/GenBank/DDBJ whole genome shotgun (WGS) entry which is preliminary data.</text>
</comment>
<dbReference type="PANTHER" id="PTHR10412:SF10">
    <property type="entry name" value="GLYCOSYL HYDROLASE FAMILY 63 C-TERMINAL DOMAIN-CONTAINING PROTEIN"/>
    <property type="match status" value="1"/>
</dbReference>
<reference evidence="2 3" key="1">
    <citation type="submission" date="2019-03" db="EMBL/GenBank/DDBJ databases">
        <title>Genomic Encyclopedia of Type Strains, Phase IV (KMG-IV): sequencing the most valuable type-strain genomes for metagenomic binning, comparative biology and taxonomic classification.</title>
        <authorList>
            <person name="Goeker M."/>
        </authorList>
    </citation>
    <scope>NUCLEOTIDE SEQUENCE [LARGE SCALE GENOMIC DNA]</scope>
    <source>
        <strain evidence="2 3">DSM 100059</strain>
    </source>
</reference>
<accession>A0A4R8DUX3</accession>
<feature type="domain" description="Mannosylglycerate hydrolase MGH1-like glycoside hydrolase" evidence="1">
    <location>
        <begin position="411"/>
        <end position="516"/>
    </location>
</feature>
<sequence>MNEEQARLSDPTWKKWGPYLSARQWGTVREDYSEGGDAWSFTTHDMARSKTYRWGEEGIAGFCDDQQLLCLSLALWNEKDPILKEVYFGLSNKEGNHGEDVKELFYYLDGTPTHSYMKMLYKYPQSPFPYDQIRRENAARTRNDPEFELMDTGVFDKDEYFDVFVEYAKAGPEDILIRIHVENRGPEAAALRVLPTAWFRNTWNWGYDAYKPVFDLAGDGRVSVSHRDLKGYYLYAENPAEWLFCDNETNTRRLYGYDDQHAFPKDGINDHVVQGAPTVNPGRQGTKVAAAWALHVGAGQSATVRLRLAKADLSAPFFGFDDVITQRIAEADRFYQDLQFDIEAGEKRMIHRQALAGMLWNKQFYYYNVQHWLDGDPAQPAPPAARKKGRNSNWKHVKAVHIISMPDKWEYPWFAAWDLAFHTIAFTLLDTAFAKNQLYTLTREWFMHPNGQLPAYEWNFSDANPPVHAWAVWRVYQFDAKQNGGKGDLAFLEKLFHKLLVNFTWWVNRKDAEGNNIFEGGFLGLDNIGVFDRDIVLPQGQLVEQADGTAWMAMYCLNMLRISLELSKANKNYVEMANKFFAHFLYIASALESLGDNGAGLWDDEDQFFYDQIRAKDGTSKRLKVRSLVGMIPLLAVEVIDDKLLRDQPEFQARMNWFLENRPDLAKLVSRFNEKGDNEKRLLGLVRIHRMKAVLQKMLDEAEFLSPHGIRSVSKYHLQHPYQFPVDGQILEVKYLPAESDSALFGGNSNWRGPVWMPINTLLIEALQRYHYYYGDGLTIECPTGSGQYLNLHQIAQLLCDRLIGLFQRDASGRRAVFGNRDKLQNDPHFRDYILYHEYFHGDNGTGLGASHQTGWTGMIAKVIQPRWPMGAKDDMMPTKDAAQEAHITPPPGPAHQATAAVVTAAHEPGTS</sequence>
<dbReference type="InterPro" id="IPR054491">
    <property type="entry name" value="MGH1-like_GH"/>
</dbReference>
<dbReference type="Pfam" id="PF22422">
    <property type="entry name" value="MGH1-like_GH"/>
    <property type="match status" value="2"/>
</dbReference>
<dbReference type="EMBL" id="SODV01000001">
    <property type="protein sequence ID" value="TDX00971.1"/>
    <property type="molecule type" value="Genomic_DNA"/>
</dbReference>